<organism evidence="1 2">
    <name type="scientific">Bacillus anthracis</name>
    <name type="common">anthrax bacterium</name>
    <dbReference type="NCBI Taxonomy" id="1392"/>
    <lineage>
        <taxon>Bacteria</taxon>
        <taxon>Bacillati</taxon>
        <taxon>Bacillota</taxon>
        <taxon>Bacilli</taxon>
        <taxon>Bacillales</taxon>
        <taxon>Bacillaceae</taxon>
        <taxon>Bacillus</taxon>
        <taxon>Bacillus cereus group</taxon>
    </lineage>
</organism>
<dbReference type="Gene3D" id="2.160.20.10">
    <property type="entry name" value="Single-stranded right-handed beta-helix, Pectin lyase-like"/>
    <property type="match status" value="1"/>
</dbReference>
<name>A0A0F7RL27_BACAN</name>
<dbReference type="SUPFAM" id="SSF51126">
    <property type="entry name" value="Pectin lyase-like"/>
    <property type="match status" value="1"/>
</dbReference>
<accession>Q6I0W3</accession>
<dbReference type="EMBL" id="AE017334">
    <property type="protein sequence ID" value="AAT30716.1"/>
    <property type="molecule type" value="Genomic_DNA"/>
</dbReference>
<keyword evidence="2" id="KW-1185">Reference proteome</keyword>
<sequence length="521" mass="58409">MRSEFILSEYISSQEDCAPENSVHIDCFGAVPNSGNDSSLAIQQAINYCVANRISTVRITGVNTYKIVKPIIIKSNVRLELDPTVTLQIDGDFNVFELQQNASITGGTVQVINPVFQSAVIYVSGSQQIEVPNHSLISNINIINATSSYKGKAIHFYCQKAWDYISFFQVNFIQIKNFQTAIHLKTEYIDDINTPCWINANVFQSIFIDGCQYGIEVDGNSDLPNESSGNTFHDIQVQCRQQTKKVIRCTGAYNTFDCMIWDTYRMSSEQIVIEFSSNSHRNYLFSNLLSTTIVDKGQYNVCKSTYEESLRIQLPITLNKPHLIGNQDDILVNAQQKYTVKQVSGKLPYGGNLANCFNLIDEQSVNYIDVPDSNPVVIELDFTKNPIKMLNCFGMYFGWGESPKKIKVEYALSATGNWVVASDVPLNVGDTIISNMKASQLYKVRITLSGYSQDHKRFRINRMFARSSMENGNAWLATTGGRMFGDIEIEASKGIIMKTASGVKWKVTMNEAGQLITTKIT</sequence>
<evidence type="ECO:0000313" key="2">
    <source>
        <dbReference type="Proteomes" id="UP000000594"/>
    </source>
</evidence>
<accession>Q6KUR9</accession>
<dbReference type="InterPro" id="IPR011050">
    <property type="entry name" value="Pectin_lyase_fold/virulence"/>
</dbReference>
<evidence type="ECO:0000313" key="1">
    <source>
        <dbReference type="EMBL" id="AAT30716.1"/>
    </source>
</evidence>
<dbReference type="AlphaFoldDB" id="A0A0F7RL27"/>
<accession>E9R1Q9</accession>
<gene>
    <name evidence="1" type="ordered locus">GBAA_1617</name>
</gene>
<dbReference type="KEGG" id="bar:GBAA_1617"/>
<accession>E9R1Q8</accession>
<accession>Q81SN1</accession>
<evidence type="ECO:0008006" key="3">
    <source>
        <dbReference type="Google" id="ProtNLM"/>
    </source>
</evidence>
<accession>A0A0F7RL27</accession>
<proteinExistence type="predicted"/>
<protein>
    <recommendedName>
        <fullName evidence="3">Pectate lyase superfamily protein domain-containing protein</fullName>
    </recommendedName>
</protein>
<reference evidence="1 2" key="1">
    <citation type="journal article" date="2009" name="J. Bacteriol.">
        <title>The complete genome sequence of Bacillus anthracis Ames 'Ancestor'.</title>
        <authorList>
            <person name="Ravel J."/>
            <person name="Jiang L."/>
            <person name="Stanley S.T."/>
            <person name="Wilson M.R."/>
            <person name="Decker R.S."/>
            <person name="Read T.D."/>
            <person name="Worsham P."/>
            <person name="Keim P.S."/>
            <person name="Salzberg S.L."/>
            <person name="Fraser-Liggett C.M."/>
            <person name="Rasko D.A."/>
        </authorList>
    </citation>
    <scope>NUCLEOTIDE SEQUENCE [LARGE SCALE GENOMIC DNA]</scope>
    <source>
        <strain evidence="2">Ames ancestor</strain>
    </source>
</reference>
<dbReference type="InterPro" id="IPR012334">
    <property type="entry name" value="Pectin_lyas_fold"/>
</dbReference>
<dbReference type="PATRIC" id="fig|1392.236.peg.1668"/>
<dbReference type="Proteomes" id="UP000000594">
    <property type="component" value="Chromosome"/>
</dbReference>